<name>A0A2N3PXY1_9PROT</name>
<dbReference type="Pfam" id="PF04932">
    <property type="entry name" value="Wzy_C"/>
    <property type="match status" value="1"/>
</dbReference>
<evidence type="ECO:0000259" key="6">
    <source>
        <dbReference type="Pfam" id="PF04932"/>
    </source>
</evidence>
<organism evidence="7 8">
    <name type="scientific">Telmatospirillum siberiense</name>
    <dbReference type="NCBI Taxonomy" id="382514"/>
    <lineage>
        <taxon>Bacteria</taxon>
        <taxon>Pseudomonadati</taxon>
        <taxon>Pseudomonadota</taxon>
        <taxon>Alphaproteobacteria</taxon>
        <taxon>Rhodospirillales</taxon>
        <taxon>Rhodospirillaceae</taxon>
        <taxon>Telmatospirillum</taxon>
    </lineage>
</organism>
<feature type="domain" description="O-antigen ligase-related" evidence="6">
    <location>
        <begin position="194"/>
        <end position="319"/>
    </location>
</feature>
<evidence type="ECO:0000256" key="4">
    <source>
        <dbReference type="ARBA" id="ARBA00023136"/>
    </source>
</evidence>
<accession>A0A2N3PXY1</accession>
<evidence type="ECO:0000313" key="8">
    <source>
        <dbReference type="Proteomes" id="UP000233293"/>
    </source>
</evidence>
<protein>
    <recommendedName>
        <fullName evidence="6">O-antigen ligase-related domain-containing protein</fullName>
    </recommendedName>
</protein>
<keyword evidence="3 5" id="KW-1133">Transmembrane helix</keyword>
<keyword evidence="2 5" id="KW-0812">Transmembrane</keyword>
<feature type="transmembrane region" description="Helical" evidence="5">
    <location>
        <begin position="196"/>
        <end position="223"/>
    </location>
</feature>
<feature type="transmembrane region" description="Helical" evidence="5">
    <location>
        <begin position="85"/>
        <end position="106"/>
    </location>
</feature>
<keyword evidence="8" id="KW-1185">Reference proteome</keyword>
<feature type="transmembrane region" description="Helical" evidence="5">
    <location>
        <begin position="59"/>
        <end position="79"/>
    </location>
</feature>
<evidence type="ECO:0000313" key="7">
    <source>
        <dbReference type="EMBL" id="PKU25280.1"/>
    </source>
</evidence>
<reference evidence="8" key="1">
    <citation type="submission" date="2017-12" db="EMBL/GenBank/DDBJ databases">
        <title>Draft genome sequence of Telmatospirillum siberiense 26-4b1T, an acidotolerant peatland alphaproteobacterium potentially involved in sulfur cycling.</title>
        <authorList>
            <person name="Hausmann B."/>
            <person name="Pjevac P."/>
            <person name="Schreck K."/>
            <person name="Herbold C.W."/>
            <person name="Daims H."/>
            <person name="Wagner M."/>
            <person name="Pester M."/>
            <person name="Loy A."/>
        </authorList>
    </citation>
    <scope>NUCLEOTIDE SEQUENCE [LARGE SCALE GENOMIC DNA]</scope>
    <source>
        <strain evidence="8">26-4b1</strain>
    </source>
</reference>
<evidence type="ECO:0000256" key="5">
    <source>
        <dbReference type="SAM" id="Phobius"/>
    </source>
</evidence>
<feature type="transmembrane region" description="Helical" evidence="5">
    <location>
        <begin position="340"/>
        <end position="361"/>
    </location>
</feature>
<proteinExistence type="predicted"/>
<dbReference type="Proteomes" id="UP000233293">
    <property type="component" value="Unassembled WGS sequence"/>
</dbReference>
<comment type="subcellular location">
    <subcellularLocation>
        <location evidence="1">Membrane</location>
        <topology evidence="1">Multi-pass membrane protein</topology>
    </subcellularLocation>
</comment>
<feature type="transmembrane region" description="Helical" evidence="5">
    <location>
        <begin position="118"/>
        <end position="138"/>
    </location>
</feature>
<dbReference type="GO" id="GO:0016020">
    <property type="term" value="C:membrane"/>
    <property type="evidence" value="ECO:0007669"/>
    <property type="project" value="UniProtKB-SubCell"/>
</dbReference>
<evidence type="ECO:0000256" key="3">
    <source>
        <dbReference type="ARBA" id="ARBA00022989"/>
    </source>
</evidence>
<evidence type="ECO:0000256" key="2">
    <source>
        <dbReference type="ARBA" id="ARBA00022692"/>
    </source>
</evidence>
<dbReference type="InterPro" id="IPR051533">
    <property type="entry name" value="WaaL-like"/>
</dbReference>
<dbReference type="PANTHER" id="PTHR37422">
    <property type="entry name" value="TEICHURONIC ACID BIOSYNTHESIS PROTEIN TUAE"/>
    <property type="match status" value="1"/>
</dbReference>
<feature type="transmembrane region" description="Helical" evidence="5">
    <location>
        <begin position="367"/>
        <end position="383"/>
    </location>
</feature>
<evidence type="ECO:0000256" key="1">
    <source>
        <dbReference type="ARBA" id="ARBA00004141"/>
    </source>
</evidence>
<dbReference type="PANTHER" id="PTHR37422:SF13">
    <property type="entry name" value="LIPOPOLYSACCHARIDE BIOSYNTHESIS PROTEIN PA4999-RELATED"/>
    <property type="match status" value="1"/>
</dbReference>
<keyword evidence="4 5" id="KW-0472">Membrane</keyword>
<gene>
    <name evidence="7" type="ORF">CWS72_06680</name>
</gene>
<dbReference type="InterPro" id="IPR007016">
    <property type="entry name" value="O-antigen_ligase-rel_domated"/>
</dbReference>
<dbReference type="AlphaFoldDB" id="A0A2N3PXY1"/>
<comment type="caution">
    <text evidence="7">The sequence shown here is derived from an EMBL/GenBank/DDBJ whole genome shotgun (WGS) entry which is preliminary data.</text>
</comment>
<feature type="transmembrane region" description="Helical" evidence="5">
    <location>
        <begin position="12"/>
        <end position="38"/>
    </location>
</feature>
<sequence>MSGIADMNYFQISFFIFVILGFFVTPSPVWAMIFYLGAAPLTAREAWRKRDFACLRDPLAGLFLVTILWFGLTLLWGVNQPAPRIGQYAAATVTNALFVIGGLLFFSDTGNPWRERLFRFLPIAATVNIVISALHYYVFLAQSFDTRLTGWAETRHQILGSDIIAVTAVFALRNLFEPQGPGNPRRERVLQGLSLFAALIFIVLTGSRGSFVALAWAAGLFLWLVRPRLMFLVFLCLTVLAGGLFFASEPLRHFIMENVLRDPMRLRIWAATLDYVAERPLLGYGVATVATFTEDWITFPHSMYFSALFYGGCVGLALVAMLFSAVVWRILKRAENRDRAFLLALISIPLIAGITDTGQFIKNPSPQWYIVWLPIIIATAMTVKGKAAADIPRAESASLRHSL</sequence>
<feature type="transmembrane region" description="Helical" evidence="5">
    <location>
        <begin position="229"/>
        <end position="247"/>
    </location>
</feature>
<feature type="transmembrane region" description="Helical" evidence="5">
    <location>
        <begin position="307"/>
        <end position="328"/>
    </location>
</feature>
<dbReference type="EMBL" id="PIUM01000005">
    <property type="protein sequence ID" value="PKU25280.1"/>
    <property type="molecule type" value="Genomic_DNA"/>
</dbReference>
<feature type="transmembrane region" description="Helical" evidence="5">
    <location>
        <begin position="268"/>
        <end position="287"/>
    </location>
</feature>